<protein>
    <submittedName>
        <fullName evidence="4">Glycosyl transferase family 2</fullName>
    </submittedName>
</protein>
<evidence type="ECO:0000313" key="5">
    <source>
        <dbReference type="Proteomes" id="UP000093355"/>
    </source>
</evidence>
<evidence type="ECO:0000256" key="2">
    <source>
        <dbReference type="SAM" id="Phobius"/>
    </source>
</evidence>
<keyword evidence="4" id="KW-0808">Transferase</keyword>
<keyword evidence="2" id="KW-0812">Transmembrane</keyword>
<comment type="caution">
    <text evidence="4">The sequence shown here is derived from an EMBL/GenBank/DDBJ whole genome shotgun (WGS) entry which is preliminary data.</text>
</comment>
<keyword evidence="2" id="KW-0472">Membrane</keyword>
<evidence type="ECO:0000313" key="4">
    <source>
        <dbReference type="EMBL" id="OCG75578.1"/>
    </source>
</evidence>
<dbReference type="Pfam" id="PF00535">
    <property type="entry name" value="Glycos_transf_2"/>
    <property type="match status" value="1"/>
</dbReference>
<dbReference type="Gene3D" id="3.90.550.10">
    <property type="entry name" value="Spore Coat Polysaccharide Biosynthesis Protein SpsA, Chain A"/>
    <property type="match status" value="1"/>
</dbReference>
<keyword evidence="2" id="KW-1133">Transmembrane helix</keyword>
<dbReference type="OrthoDB" id="1757142at2"/>
<gene>
    <name evidence="4" type="ORF">A7J15_00510</name>
</gene>
<proteinExistence type="predicted"/>
<dbReference type="EMBL" id="LXMD01000012">
    <property type="protein sequence ID" value="OCG75578.1"/>
    <property type="molecule type" value="Genomic_DNA"/>
</dbReference>
<dbReference type="PANTHER" id="PTHR43685:SF2">
    <property type="entry name" value="GLYCOSYLTRANSFERASE 2-LIKE DOMAIN-CONTAINING PROTEIN"/>
    <property type="match status" value="1"/>
</dbReference>
<sequence length="370" mass="40045">MHSVPEPGRVRTTRRDAPTPPRGSGVSFVMPVLNERAYRRRAVESTLEQRIDGPIELVLALGPSSDGTTELARELAAADDRIVLVDNPRADIPVGLNPAIRASRYPTIVRVDAHSELAPGYAAHALDTLARTGAANVGGVMRADGRTPFQRAVARAYNSPIGLGGGAYHGGRREEEAESAYLGVMRRAVLEEVGAFDESIRRGEDWELNLRIRSAGYRVWFDPELSVTYWPRDSWHRLARQFHATGTWRGELVRRYGLKNSLRFFAPPALVLALVAAVVVLVLQLTGVLAGAGSLVASLVYVPIAAYVALVLVVAAGPGGGKGWRDKLWTLAVLPTMHLSWGLGFLRGVLTGAQETVDTSRLSGRNTPLP</sequence>
<dbReference type="CDD" id="cd02525">
    <property type="entry name" value="Succinoglycan_BP_ExoA"/>
    <property type="match status" value="1"/>
</dbReference>
<feature type="transmembrane region" description="Helical" evidence="2">
    <location>
        <begin position="295"/>
        <end position="316"/>
    </location>
</feature>
<accession>A0A1B9NG58</accession>
<evidence type="ECO:0000256" key="1">
    <source>
        <dbReference type="SAM" id="MobiDB-lite"/>
    </source>
</evidence>
<dbReference type="AlphaFoldDB" id="A0A1B9NG58"/>
<dbReference type="SUPFAM" id="SSF53448">
    <property type="entry name" value="Nucleotide-diphospho-sugar transferases"/>
    <property type="match status" value="1"/>
</dbReference>
<reference evidence="4 5" key="1">
    <citation type="submission" date="2016-05" db="EMBL/GenBank/DDBJ databases">
        <authorList>
            <person name="Lavstsen T."/>
            <person name="Jespersen J.S."/>
        </authorList>
    </citation>
    <scope>NUCLEOTIDE SEQUENCE [LARGE SCALE GENOMIC DNA]</scope>
    <source>
        <strain evidence="4 5">YLB-01</strain>
    </source>
</reference>
<feature type="region of interest" description="Disordered" evidence="1">
    <location>
        <begin position="1"/>
        <end position="26"/>
    </location>
</feature>
<dbReference type="PANTHER" id="PTHR43685">
    <property type="entry name" value="GLYCOSYLTRANSFERASE"/>
    <property type="match status" value="1"/>
</dbReference>
<organism evidence="4 5">
    <name type="scientific">Microbacterium sediminis</name>
    <dbReference type="NCBI Taxonomy" id="904291"/>
    <lineage>
        <taxon>Bacteria</taxon>
        <taxon>Bacillati</taxon>
        <taxon>Actinomycetota</taxon>
        <taxon>Actinomycetes</taxon>
        <taxon>Micrococcales</taxon>
        <taxon>Microbacteriaceae</taxon>
        <taxon>Microbacterium</taxon>
    </lineage>
</organism>
<dbReference type="InterPro" id="IPR029044">
    <property type="entry name" value="Nucleotide-diphossugar_trans"/>
</dbReference>
<feature type="transmembrane region" description="Helical" evidence="2">
    <location>
        <begin position="328"/>
        <end position="350"/>
    </location>
</feature>
<dbReference type="GO" id="GO:0016740">
    <property type="term" value="F:transferase activity"/>
    <property type="evidence" value="ECO:0007669"/>
    <property type="project" value="UniProtKB-KW"/>
</dbReference>
<dbReference type="RefSeq" id="WP_067022776.1">
    <property type="nucleotide sequence ID" value="NZ_JRNY01000001.1"/>
</dbReference>
<dbReference type="STRING" id="904291.A7J15_00510"/>
<name>A0A1B9NG58_9MICO</name>
<feature type="domain" description="Glycosyltransferase 2-like" evidence="3">
    <location>
        <begin position="27"/>
        <end position="193"/>
    </location>
</feature>
<keyword evidence="5" id="KW-1185">Reference proteome</keyword>
<dbReference type="Proteomes" id="UP000093355">
    <property type="component" value="Unassembled WGS sequence"/>
</dbReference>
<dbReference type="InterPro" id="IPR001173">
    <property type="entry name" value="Glyco_trans_2-like"/>
</dbReference>
<evidence type="ECO:0000259" key="3">
    <source>
        <dbReference type="Pfam" id="PF00535"/>
    </source>
</evidence>
<feature type="transmembrane region" description="Helical" evidence="2">
    <location>
        <begin position="264"/>
        <end position="283"/>
    </location>
</feature>
<dbReference type="InterPro" id="IPR050834">
    <property type="entry name" value="Glycosyltransf_2"/>
</dbReference>